<dbReference type="InterPro" id="IPR002491">
    <property type="entry name" value="ABC_transptr_periplasmic_BD"/>
</dbReference>
<dbReference type="PROSITE" id="PS50983">
    <property type="entry name" value="FE_B12_PBP"/>
    <property type="match status" value="1"/>
</dbReference>
<dbReference type="EMBL" id="UFSP01000001">
    <property type="protein sequence ID" value="SSY94426.1"/>
    <property type="molecule type" value="Genomic_DNA"/>
</dbReference>
<feature type="domain" description="Fe/B12 periplasmic-binding" evidence="1">
    <location>
        <begin position="47"/>
        <end position="309"/>
    </location>
</feature>
<sequence length="342" mass="37759">MTALLRIDDEKMVWVISYSLFAHAVLAENAPTIFLAGELPPVQKIDKVLSAGNPSDVLLLSVAPQKMVGLAGFNMASQGGKLFPAEQQALPTIGKIAGKGSTLSAEKIVALQPSLIIDVGNVTLNYIDQAKRTFAQTGVPYLLLDGRLAATPNTLRELGKWLGVEQLTEQQAQYAEETLKSAVDFSAALQQTAYLARSADGLQTGQKGSIHTEAMELVGLRNLVEGEHKGLTQVSMEQLLLWNPDIILTQYAEFFQTIKNNPQWSQLSAVKNQRFFFIPNQPFGWLDSPPSLNRLLGVRWLQHLLSNKPMADFAPEVQRFYKLFYHIDLSTAQAEQLLKQGQ</sequence>
<evidence type="ECO:0000313" key="3">
    <source>
        <dbReference type="Proteomes" id="UP000253728"/>
    </source>
</evidence>
<dbReference type="SUPFAM" id="SSF53807">
    <property type="entry name" value="Helical backbone' metal receptor"/>
    <property type="match status" value="1"/>
</dbReference>
<organism evidence="2 3">
    <name type="scientific">Aggregatibacter aphrophilus</name>
    <name type="common">Haemophilus aphrophilus</name>
    <dbReference type="NCBI Taxonomy" id="732"/>
    <lineage>
        <taxon>Bacteria</taxon>
        <taxon>Pseudomonadati</taxon>
        <taxon>Pseudomonadota</taxon>
        <taxon>Gammaproteobacteria</taxon>
        <taxon>Pasteurellales</taxon>
        <taxon>Pasteurellaceae</taxon>
        <taxon>Aggregatibacter</taxon>
    </lineage>
</organism>
<dbReference type="Gene3D" id="1.20.58.2180">
    <property type="match status" value="1"/>
</dbReference>
<proteinExistence type="predicted"/>
<dbReference type="PANTHER" id="PTHR30535">
    <property type="entry name" value="VITAMIN B12-BINDING PROTEIN"/>
    <property type="match status" value="1"/>
</dbReference>
<protein>
    <submittedName>
        <fullName evidence="2">Vitamin B12-transporter protein BtuF</fullName>
    </submittedName>
</protein>
<dbReference type="CDD" id="cd01147">
    <property type="entry name" value="HemV-2"/>
    <property type="match status" value="1"/>
</dbReference>
<accession>A0A336N628</accession>
<evidence type="ECO:0000259" key="1">
    <source>
        <dbReference type="PROSITE" id="PS50983"/>
    </source>
</evidence>
<dbReference type="InterPro" id="IPR050902">
    <property type="entry name" value="ABC_Transporter_SBP"/>
</dbReference>
<name>A0A336N628_AGGAP</name>
<dbReference type="Pfam" id="PF01497">
    <property type="entry name" value="Peripla_BP_2"/>
    <property type="match status" value="1"/>
</dbReference>
<dbReference type="STRING" id="732.ADJ80_01125"/>
<gene>
    <name evidence="2" type="ORF">NCTC5908_00844</name>
</gene>
<reference evidence="2 3" key="1">
    <citation type="submission" date="2018-06" db="EMBL/GenBank/DDBJ databases">
        <authorList>
            <consortium name="Pathogen Informatics"/>
            <person name="Doyle S."/>
        </authorList>
    </citation>
    <scope>NUCLEOTIDE SEQUENCE [LARGE SCALE GENOMIC DNA]</scope>
    <source>
        <strain evidence="2 3">NCTC5908</strain>
    </source>
</reference>
<dbReference type="AlphaFoldDB" id="A0A336N628"/>
<dbReference type="Proteomes" id="UP000253728">
    <property type="component" value="Unassembled WGS sequence"/>
</dbReference>
<dbReference type="PANTHER" id="PTHR30535:SF34">
    <property type="entry name" value="MOLYBDATE-BINDING PROTEIN MOLA"/>
    <property type="match status" value="1"/>
</dbReference>
<evidence type="ECO:0000313" key="2">
    <source>
        <dbReference type="EMBL" id="SSY94426.1"/>
    </source>
</evidence>
<dbReference type="GO" id="GO:0071281">
    <property type="term" value="P:cellular response to iron ion"/>
    <property type="evidence" value="ECO:0007669"/>
    <property type="project" value="TreeGrafter"/>
</dbReference>
<dbReference type="Gene3D" id="3.40.50.1980">
    <property type="entry name" value="Nitrogenase molybdenum iron protein domain"/>
    <property type="match status" value="2"/>
</dbReference>